<dbReference type="Pfam" id="PF01565">
    <property type="entry name" value="FAD_binding_4"/>
    <property type="match status" value="1"/>
</dbReference>
<evidence type="ECO:0000256" key="1">
    <source>
        <dbReference type="ARBA" id="ARBA00001974"/>
    </source>
</evidence>
<evidence type="ECO:0000256" key="9">
    <source>
        <dbReference type="ARBA" id="ARBA00022827"/>
    </source>
</evidence>
<dbReference type="GO" id="GO:0006979">
    <property type="term" value="P:response to oxidative stress"/>
    <property type="evidence" value="ECO:0007669"/>
    <property type="project" value="EnsemblPlants"/>
</dbReference>
<feature type="domain" description="FAD-binding PCMH-type" evidence="14">
    <location>
        <begin position="75"/>
        <end position="249"/>
    </location>
</feature>
<keyword evidence="4" id="KW-0134">Cell wall</keyword>
<evidence type="ECO:0000256" key="4">
    <source>
        <dbReference type="ARBA" id="ARBA00022512"/>
    </source>
</evidence>
<evidence type="ECO:0000313" key="15">
    <source>
        <dbReference type="EMBL" id="KFK31562.1"/>
    </source>
</evidence>
<dbReference type="Gene3D" id="3.30.465.10">
    <property type="match status" value="1"/>
</dbReference>
<dbReference type="Proteomes" id="UP000029120">
    <property type="component" value="Chromosome 6"/>
</dbReference>
<comment type="subcellular location">
    <subcellularLocation>
        <location evidence="2">Secreted</location>
        <location evidence="2">Cell wall</location>
    </subcellularLocation>
</comment>
<proteinExistence type="inferred from homology"/>
<dbReference type="Gramene" id="KFK31562">
    <property type="protein sequence ID" value="KFK31562"/>
    <property type="gene ID" value="AALP_AA6G128000"/>
</dbReference>
<organism evidence="15 16">
    <name type="scientific">Arabis alpina</name>
    <name type="common">Alpine rock-cress</name>
    <dbReference type="NCBI Taxonomy" id="50452"/>
    <lineage>
        <taxon>Eukaryota</taxon>
        <taxon>Viridiplantae</taxon>
        <taxon>Streptophyta</taxon>
        <taxon>Embryophyta</taxon>
        <taxon>Tracheophyta</taxon>
        <taxon>Spermatophyta</taxon>
        <taxon>Magnoliopsida</taxon>
        <taxon>eudicotyledons</taxon>
        <taxon>Gunneridae</taxon>
        <taxon>Pentapetalae</taxon>
        <taxon>rosids</taxon>
        <taxon>malvids</taxon>
        <taxon>Brassicales</taxon>
        <taxon>Brassicaceae</taxon>
        <taxon>Arabideae</taxon>
        <taxon>Arabis</taxon>
    </lineage>
</organism>
<evidence type="ECO:0000313" key="16">
    <source>
        <dbReference type="Proteomes" id="UP000029120"/>
    </source>
</evidence>
<keyword evidence="5" id="KW-0964">Secreted</keyword>
<evidence type="ECO:0000256" key="5">
    <source>
        <dbReference type="ARBA" id="ARBA00022525"/>
    </source>
</evidence>
<dbReference type="InterPro" id="IPR006094">
    <property type="entry name" value="Oxid_FAD_bind_N"/>
</dbReference>
<dbReference type="PANTHER" id="PTHR32448">
    <property type="entry name" value="OS08G0158400 PROTEIN"/>
    <property type="match status" value="1"/>
</dbReference>
<name>A0A087GNW0_ARAAL</name>
<dbReference type="Gene3D" id="3.40.462.20">
    <property type="match status" value="1"/>
</dbReference>
<keyword evidence="12" id="KW-0325">Glycoprotein</keyword>
<evidence type="ECO:0000256" key="8">
    <source>
        <dbReference type="ARBA" id="ARBA00022741"/>
    </source>
</evidence>
<dbReference type="InterPro" id="IPR016167">
    <property type="entry name" value="FAD-bd_PCMH_sub1"/>
</dbReference>
<dbReference type="GO" id="GO:0050832">
    <property type="term" value="P:defense response to fungus"/>
    <property type="evidence" value="ECO:0007669"/>
    <property type="project" value="EnsemblPlants"/>
</dbReference>
<feature type="chain" id="PRO_5001822245" description="FAD-binding PCMH-type domain-containing protein" evidence="13">
    <location>
        <begin position="26"/>
        <end position="562"/>
    </location>
</feature>
<dbReference type="PROSITE" id="PS51387">
    <property type="entry name" value="FAD_PCMH"/>
    <property type="match status" value="1"/>
</dbReference>
<dbReference type="AlphaFoldDB" id="A0A087GNW0"/>
<dbReference type="Gene3D" id="3.30.43.10">
    <property type="entry name" value="Uridine Diphospho-n-acetylenolpyruvylglucosamine Reductase, domain 2"/>
    <property type="match status" value="1"/>
</dbReference>
<dbReference type="EMBL" id="CM002874">
    <property type="protein sequence ID" value="KFK31562.1"/>
    <property type="molecule type" value="Genomic_DNA"/>
</dbReference>
<dbReference type="InterPro" id="IPR036318">
    <property type="entry name" value="FAD-bd_PCMH-like_sf"/>
</dbReference>
<keyword evidence="7 13" id="KW-0732">Signal</keyword>
<keyword evidence="8" id="KW-0547">Nucleotide-binding</keyword>
<dbReference type="FunFam" id="3.30.43.10:FF:000004">
    <property type="entry name" value="Berberine bridge enzyme-like 15"/>
    <property type="match status" value="1"/>
</dbReference>
<dbReference type="GO" id="GO:0071949">
    <property type="term" value="F:FAD binding"/>
    <property type="evidence" value="ECO:0007669"/>
    <property type="project" value="InterPro"/>
</dbReference>
<protein>
    <recommendedName>
        <fullName evidence="14">FAD-binding PCMH-type domain-containing protein</fullName>
    </recommendedName>
</protein>
<evidence type="ECO:0000256" key="12">
    <source>
        <dbReference type="ARBA" id="ARBA00023180"/>
    </source>
</evidence>
<keyword evidence="11" id="KW-1015">Disulfide bond</keyword>
<keyword evidence="10" id="KW-0560">Oxidoreductase</keyword>
<evidence type="ECO:0000259" key="14">
    <source>
        <dbReference type="PROSITE" id="PS51387"/>
    </source>
</evidence>
<comment type="similarity">
    <text evidence="3">Belongs to the oxygen-dependent FAD-linked oxidoreductase family.</text>
</comment>
<keyword evidence="6" id="KW-0285">Flavoprotein</keyword>
<dbReference type="OrthoDB" id="407275at2759"/>
<evidence type="ECO:0000256" key="10">
    <source>
        <dbReference type="ARBA" id="ARBA00023002"/>
    </source>
</evidence>
<feature type="signal peptide" evidence="13">
    <location>
        <begin position="1"/>
        <end position="25"/>
    </location>
</feature>
<comment type="cofactor">
    <cofactor evidence="1">
        <name>FAD</name>
        <dbReference type="ChEBI" id="CHEBI:57692"/>
    </cofactor>
</comment>
<dbReference type="SUPFAM" id="SSF56176">
    <property type="entry name" value="FAD-binding/transporter-associated domain-like"/>
    <property type="match status" value="1"/>
</dbReference>
<sequence>MLTTQQSTTFLSLLFLLSLPLFSSSQQSPNPVYNTFLKCFSDKTKSPQNVFSQTNPSFSSVLRAYIRNARFNTSSTTKPTVIITPRSYSHVSAAVICAKPLNFVFKIRSGGHDYDGLSYISDKPFFMLDLSHLRGVSVNIADETAWISAGATLGEVYYKIWEKSKIHGFPAGVCPTVGVGGHLSGGGYGNMVRKFGLSVDYIDDAKIVDVNGRVLDRKAMGEDLFWAITGGGGGSYGVVLGYKMKLVPVPETVTVFRVEQYMDSGAVDMVYKWQSVGPKTDRNLFMRMLIQPVTRKKVKTVRATVVALFLGEAKDVVSLLAKEFPELGLKKENCSEMTWFQSALWWDNRVNVTQIDPKVFLDRNLDKSSFGKRKSDYVVTKMPRDGIESLFKKMIELGKVGLVFNPYGGKMVEVAEDATPFPHRNMLFKIQYSVNWKESSPEIEKGYLNQAKVLHSFMTRFVSKNPRSAYFNYRDVDIGVNDQGAKSYEEGEVYGRMYFGKNFDRLVKIKTAVDPGNFFRNEQSIPTLPIAKGTVVTEQGRARRWSRAGGATLVATVVLHVF</sequence>
<gene>
    <name evidence="15" type="ordered locus">AALP_Aa6g128000</name>
</gene>
<evidence type="ECO:0000256" key="11">
    <source>
        <dbReference type="ARBA" id="ARBA00023157"/>
    </source>
</evidence>
<reference evidence="16" key="1">
    <citation type="journal article" date="2015" name="Nat. Plants">
        <title>Genome expansion of Arabis alpina linked with retrotransposition and reduced symmetric DNA methylation.</title>
        <authorList>
            <person name="Willing E.M."/>
            <person name="Rawat V."/>
            <person name="Mandakova T."/>
            <person name="Maumus F."/>
            <person name="James G.V."/>
            <person name="Nordstroem K.J."/>
            <person name="Becker C."/>
            <person name="Warthmann N."/>
            <person name="Chica C."/>
            <person name="Szarzynska B."/>
            <person name="Zytnicki M."/>
            <person name="Albani M.C."/>
            <person name="Kiefer C."/>
            <person name="Bergonzi S."/>
            <person name="Castaings L."/>
            <person name="Mateos J.L."/>
            <person name="Berns M.C."/>
            <person name="Bujdoso N."/>
            <person name="Piofczyk T."/>
            <person name="de Lorenzo L."/>
            <person name="Barrero-Sicilia C."/>
            <person name="Mateos I."/>
            <person name="Piednoel M."/>
            <person name="Hagmann J."/>
            <person name="Chen-Min-Tao R."/>
            <person name="Iglesias-Fernandez R."/>
            <person name="Schuster S.C."/>
            <person name="Alonso-Blanco C."/>
            <person name="Roudier F."/>
            <person name="Carbonero P."/>
            <person name="Paz-Ares J."/>
            <person name="Davis S.J."/>
            <person name="Pecinka A."/>
            <person name="Quesneville H."/>
            <person name="Colot V."/>
            <person name="Lysak M.A."/>
            <person name="Weigel D."/>
            <person name="Coupland G."/>
            <person name="Schneeberger K."/>
        </authorList>
    </citation>
    <scope>NUCLEOTIDE SEQUENCE [LARGE SCALE GENOMIC DNA]</scope>
    <source>
        <strain evidence="16">cv. Pajares</strain>
    </source>
</reference>
<evidence type="ECO:0000256" key="6">
    <source>
        <dbReference type="ARBA" id="ARBA00022630"/>
    </source>
</evidence>
<evidence type="ECO:0000256" key="3">
    <source>
        <dbReference type="ARBA" id="ARBA00005466"/>
    </source>
</evidence>
<dbReference type="GO" id="GO:0016899">
    <property type="term" value="F:oxidoreductase activity, acting on the CH-OH group of donors, oxygen as acceptor"/>
    <property type="evidence" value="ECO:0007669"/>
    <property type="project" value="EnsemblPlants"/>
</dbReference>
<dbReference type="eggNOG" id="ENOG502QVGN">
    <property type="taxonomic scope" value="Eukaryota"/>
</dbReference>
<dbReference type="InterPro" id="IPR016166">
    <property type="entry name" value="FAD-bd_PCMH"/>
</dbReference>
<evidence type="ECO:0000256" key="13">
    <source>
        <dbReference type="SAM" id="SignalP"/>
    </source>
</evidence>
<dbReference type="Pfam" id="PF08031">
    <property type="entry name" value="BBE"/>
    <property type="match status" value="1"/>
</dbReference>
<evidence type="ECO:0000256" key="2">
    <source>
        <dbReference type="ARBA" id="ARBA00004191"/>
    </source>
</evidence>
<keyword evidence="9" id="KW-0274">FAD</keyword>
<dbReference type="OMA" id="DTAFYYR"/>
<dbReference type="InterPro" id="IPR012951">
    <property type="entry name" value="BBE"/>
</dbReference>
<keyword evidence="16" id="KW-1185">Reference proteome</keyword>
<dbReference type="InterPro" id="IPR016169">
    <property type="entry name" value="FAD-bd_PCMH_sub2"/>
</dbReference>
<accession>A0A087GNW0</accession>
<evidence type="ECO:0000256" key="7">
    <source>
        <dbReference type="ARBA" id="ARBA00022729"/>
    </source>
</evidence>